<dbReference type="InterPro" id="IPR053156">
    <property type="entry name" value="T6SS_TssM-like"/>
</dbReference>
<reference evidence="4 5" key="1">
    <citation type="submission" date="2020-11" db="EMBL/GenBank/DDBJ databases">
        <title>Algicoccus daihaiensis sp.nov., isolated from Daihai Lake in Inner Mongolia.</title>
        <authorList>
            <person name="Kai J."/>
        </authorList>
    </citation>
    <scope>NUCLEOTIDE SEQUENCE [LARGE SCALE GENOMIC DNA]</scope>
    <source>
        <strain evidence="5">f23</strain>
    </source>
</reference>
<dbReference type="CDD" id="cd00882">
    <property type="entry name" value="Ras_like_GTPase"/>
    <property type="match status" value="1"/>
</dbReference>
<dbReference type="PROSITE" id="PS51782">
    <property type="entry name" value="LYSM"/>
    <property type="match status" value="1"/>
</dbReference>
<dbReference type="SUPFAM" id="SSF54106">
    <property type="entry name" value="LysM domain"/>
    <property type="match status" value="1"/>
</dbReference>
<dbReference type="PANTHER" id="PTHR36153:SF1">
    <property type="entry name" value="TYPE VI SECRETION SYSTEM COMPONENT TSSM1"/>
    <property type="match status" value="1"/>
</dbReference>
<keyword evidence="2" id="KW-1133">Transmembrane helix</keyword>
<proteinExistence type="predicted"/>
<dbReference type="PANTHER" id="PTHR36153">
    <property type="entry name" value="INNER MEMBRANE PROTEIN-RELATED"/>
    <property type="match status" value="1"/>
</dbReference>
<gene>
    <name evidence="4" type="ORF">DHf2319_11570</name>
</gene>
<dbReference type="Pfam" id="PF01476">
    <property type="entry name" value="LysM"/>
    <property type="match status" value="1"/>
</dbReference>
<dbReference type="InterPro" id="IPR036779">
    <property type="entry name" value="LysM_dom_sf"/>
</dbReference>
<dbReference type="EMBL" id="CP063982">
    <property type="protein sequence ID" value="UOD50062.1"/>
    <property type="molecule type" value="Genomic_DNA"/>
</dbReference>
<organism evidence="4 5">
    <name type="scientific">Orrella daihaiensis</name>
    <dbReference type="NCBI Taxonomy" id="2782176"/>
    <lineage>
        <taxon>Bacteria</taxon>
        <taxon>Pseudomonadati</taxon>
        <taxon>Pseudomonadota</taxon>
        <taxon>Betaproteobacteria</taxon>
        <taxon>Burkholderiales</taxon>
        <taxon>Alcaligenaceae</taxon>
        <taxon>Orrella</taxon>
    </lineage>
</organism>
<dbReference type="Gene3D" id="3.10.350.10">
    <property type="entry name" value="LysM domain"/>
    <property type="match status" value="1"/>
</dbReference>
<dbReference type="InterPro" id="IPR018392">
    <property type="entry name" value="LysM"/>
</dbReference>
<feature type="transmembrane region" description="Helical" evidence="2">
    <location>
        <begin position="424"/>
        <end position="443"/>
    </location>
</feature>
<keyword evidence="5" id="KW-1185">Reference proteome</keyword>
<dbReference type="InterPro" id="IPR025743">
    <property type="entry name" value="TssM1_N"/>
</dbReference>
<feature type="compositionally biased region" description="Pro residues" evidence="1">
    <location>
        <begin position="1209"/>
        <end position="1226"/>
    </location>
</feature>
<dbReference type="Pfam" id="PF14331">
    <property type="entry name" value="IcmF-related_N"/>
    <property type="match status" value="1"/>
</dbReference>
<dbReference type="SUPFAM" id="SSF52540">
    <property type="entry name" value="P-loop containing nucleoside triphosphate hydrolases"/>
    <property type="match status" value="1"/>
</dbReference>
<evidence type="ECO:0000313" key="5">
    <source>
        <dbReference type="Proteomes" id="UP000831607"/>
    </source>
</evidence>
<dbReference type="CDD" id="cd00118">
    <property type="entry name" value="LysM"/>
    <property type="match status" value="1"/>
</dbReference>
<dbReference type="Proteomes" id="UP000831607">
    <property type="component" value="Chromosome"/>
</dbReference>
<evidence type="ECO:0000256" key="1">
    <source>
        <dbReference type="SAM" id="MobiDB-lite"/>
    </source>
</evidence>
<dbReference type="RefSeq" id="WP_243478459.1">
    <property type="nucleotide sequence ID" value="NZ_CP063982.1"/>
</dbReference>
<feature type="transmembrane region" description="Helical" evidence="2">
    <location>
        <begin position="32"/>
        <end position="53"/>
    </location>
</feature>
<accession>A0ABY4ALW6</accession>
<feature type="domain" description="LysM" evidence="3">
    <location>
        <begin position="1231"/>
        <end position="1274"/>
    </location>
</feature>
<keyword evidence="2" id="KW-0812">Transmembrane</keyword>
<evidence type="ECO:0000259" key="3">
    <source>
        <dbReference type="PROSITE" id="PS51782"/>
    </source>
</evidence>
<name>A0ABY4ALW6_9BURK</name>
<dbReference type="SMART" id="SM00257">
    <property type="entry name" value="LysM"/>
    <property type="match status" value="1"/>
</dbReference>
<protein>
    <submittedName>
        <fullName evidence="4">LysM peptidoglycan-binding domain-containing protein</fullName>
    </submittedName>
</protein>
<evidence type="ECO:0000256" key="2">
    <source>
        <dbReference type="SAM" id="Phobius"/>
    </source>
</evidence>
<feature type="region of interest" description="Disordered" evidence="1">
    <location>
        <begin position="1207"/>
        <end position="1226"/>
    </location>
</feature>
<sequence>MMRKVLTALLVIVLLALLAVLSWMVVLYLQWPFWGVFAIFFGVIAAYFGLKALRTIFVRTRVKARLLATESKAAMVASQQLDFKHDLLEKWKSAVGLLKKSQLRKFGNPLYVLPWYMVMGESGAGKTTAITRSRLTPMLRETAQTKQIAQTSSCDWWFFSEAVVIDTAGRYVSPDGDARDHEEWDYLLELFGKYRAREGLNGLVVAIDAPTLLGGDVATIESRGRSLRDRIDQLMRLFEKRFPIYIMVTKCDQIYGFTEWAEQLTDEQSQEAMGFLSGEAKGIGDEQYFATHALQTMSDRLDRLRLDMAMRGVALTPEMLLLPDEVTRLNSGLQWFLKSALGHNPYLEDPFLRGLFLTSGRQDSPLPSLLGQLLASVPQAAQGTAKPKGLFIHDIFSRILPKERNTALPGQIVSRWRRVTANMALVSWLSLCVAAMVFLVVSYQSTSATIKRFATAIPENFGELSSESASKETEIEQLSNGLMVVGLILKEESNWNTRWLAFNPEVNALENKLKQVYVRKFRQVQNSLSGVNIDVQTLLKSPDPTTRAYALLTLVRYINMVQARVNGADYQQILAMPQVPQQTIDALDPELSKRLSAGFSDLLVAAIAWSPTDDRYLTDSLREDREMLLAEIFKTPQMEWLLDWANSLPVVSPITLGEFWNPDVVTRVGLQIDGGLTLRGKGRIDEFVAELQKALQNSNEIVKASNDFYVWYREERLNAWRSLAWGIMEGENLLVTEPDFRNVVASLGTVNSPFNLFFKKLQSEFEDVPANQSPSWLEFARYYIRLADQAKSNPTIKGAAGLVNAVNSVGGQALRDSLAQGTNLVPGEITRARDDITLFEQYVTERQAAAVEVMRGVNAAYDMSSQYFGGTTGPEASASVLARMDQNFQAFKANSRYTSADDEVIWRVIEGPVDTIKHYALEQASCKIQQDWEKDVMWKTQLAVNPQELSNQLFGEQGTVWTFVDGPAKNFITRVGGSLLPATVSGYQFPFASGYIGFLNQAVTNRVSAVVRQQLAKASTTKSAKLSLAASPIGVNDGAKARPYAAILSIQCAQEAIELSNLNMEASDTFEWKPDQCGEVTLDIEIDNLTLTKRYPGQLGLSMFLQEFQDGARVFTPADFPAAMQQLDDLNVREITLRYDIQGRDDVLRLAEDYSYVLEQTTPSTLPAVSRLDIEVPARAGSCWTTSTAPQISLTVPRIIEEQVQKKVNPPPKPPEPPLPPIEPLKPVPTKEITIVEGDTLFSIGRRYRVDLMILRDLNSLKTDKIVVGQKLLVPIWPDVVGPAN</sequence>
<evidence type="ECO:0000313" key="4">
    <source>
        <dbReference type="EMBL" id="UOD50062.1"/>
    </source>
</evidence>
<keyword evidence="2" id="KW-0472">Membrane</keyword>
<dbReference type="Gene3D" id="3.40.50.300">
    <property type="entry name" value="P-loop containing nucleotide triphosphate hydrolases"/>
    <property type="match status" value="1"/>
</dbReference>
<dbReference type="InterPro" id="IPR027417">
    <property type="entry name" value="P-loop_NTPase"/>
</dbReference>